<dbReference type="GO" id="GO:0006631">
    <property type="term" value="P:fatty acid metabolic process"/>
    <property type="evidence" value="ECO:0007669"/>
    <property type="project" value="TreeGrafter"/>
</dbReference>
<comment type="similarity">
    <text evidence="1">Belongs to the ATP-dependent AMP-binding enzyme family.</text>
</comment>
<dbReference type="Gene3D" id="3.40.50.12780">
    <property type="entry name" value="N-terminal domain of ligase-like"/>
    <property type="match status" value="1"/>
</dbReference>
<dbReference type="GO" id="GO:0031956">
    <property type="term" value="F:medium-chain fatty acid-CoA ligase activity"/>
    <property type="evidence" value="ECO:0007669"/>
    <property type="project" value="TreeGrafter"/>
</dbReference>
<dbReference type="AlphaFoldDB" id="A0A258HKG5"/>
<dbReference type="Proteomes" id="UP000216147">
    <property type="component" value="Unassembled WGS sequence"/>
</dbReference>
<dbReference type="InterPro" id="IPR045851">
    <property type="entry name" value="AMP-bd_C_sf"/>
</dbReference>
<evidence type="ECO:0000259" key="3">
    <source>
        <dbReference type="Pfam" id="PF00501"/>
    </source>
</evidence>
<evidence type="ECO:0000256" key="1">
    <source>
        <dbReference type="ARBA" id="ARBA00006432"/>
    </source>
</evidence>
<feature type="domain" description="AMP-dependent synthetase/ligase" evidence="3">
    <location>
        <begin position="17"/>
        <end position="353"/>
    </location>
</feature>
<dbReference type="PANTHER" id="PTHR43201">
    <property type="entry name" value="ACYL-COA SYNTHETASE"/>
    <property type="match status" value="1"/>
</dbReference>
<evidence type="ECO:0008006" key="7">
    <source>
        <dbReference type="Google" id="ProtNLM"/>
    </source>
</evidence>
<reference evidence="5 6" key="1">
    <citation type="submission" date="2017-03" db="EMBL/GenBank/DDBJ databases">
        <title>Lifting the veil on microbial sulfur biogeochemistry in mining wastewaters.</title>
        <authorList>
            <person name="Kantor R.S."/>
            <person name="Colenbrander Nelson T."/>
            <person name="Marshall S."/>
            <person name="Bennett D."/>
            <person name="Apte S."/>
            <person name="Camacho D."/>
            <person name="Thomas B.C."/>
            <person name="Warren L.A."/>
            <person name="Banfield J.F."/>
        </authorList>
    </citation>
    <scope>NUCLEOTIDE SEQUENCE [LARGE SCALE GENOMIC DNA]</scope>
    <source>
        <strain evidence="5">32-68-21</strain>
    </source>
</reference>
<dbReference type="EMBL" id="NCEQ01000006">
    <property type="protein sequence ID" value="OYX57471.1"/>
    <property type="molecule type" value="Genomic_DNA"/>
</dbReference>
<dbReference type="PANTHER" id="PTHR43201:SF5">
    <property type="entry name" value="MEDIUM-CHAIN ACYL-COA LIGASE ACSF2, MITOCHONDRIAL"/>
    <property type="match status" value="1"/>
</dbReference>
<sequence length="489" mass="53052">MTDLSGVRAVGMLLNIHADRDPDRPALTFEGVTLTRRELADRVNRRARTLQKAGVVEGDFVAIALPNCPAFLELAFAVWALGATPAPLSHKLPAAELAGIIELLQPRLIVIDDAAKAGARRRLSEAETWDASADASPLPEIASKHLKAIASGGSTGRPKVIVDMAPAMADPDILLLGMIPEDVLLNPGPLYHAAPFGMTCLAMGWGVHIILMPRFDAEETLRLVDRYKVSWLFQVPTMMHRIWSLPDEVKAKYDMSSVDAVMHIAAACPPWLKQKWIDWVGPETVWEIYTGTEALGGTGIRGVEWLDHPGSVGKVLPGFEMKVLDEAGAPCAPGEVGEIYFMPLRGQGTTYKYLGAEPRASGTFETLGDMGYVDEDGWLYLADRRVDMIVSGGANVYPAEVEAAIDSFPGVLCSVVVGLPDADFGQWVHAIVETADGVLDEAGLNAFLAERIAPYKRPRSLEVTTERLRDDAGKVRRGALRAERMPAET</sequence>
<evidence type="ECO:0000313" key="6">
    <source>
        <dbReference type="Proteomes" id="UP000216147"/>
    </source>
</evidence>
<evidence type="ECO:0000259" key="4">
    <source>
        <dbReference type="Pfam" id="PF13193"/>
    </source>
</evidence>
<protein>
    <recommendedName>
        <fullName evidence="7">Acid--CoA ligase</fullName>
    </recommendedName>
</protein>
<dbReference type="Pfam" id="PF00501">
    <property type="entry name" value="AMP-binding"/>
    <property type="match status" value="1"/>
</dbReference>
<name>A0A258HKG5_9CAUL</name>
<evidence type="ECO:0000313" key="5">
    <source>
        <dbReference type="EMBL" id="OYX57471.1"/>
    </source>
</evidence>
<dbReference type="InterPro" id="IPR042099">
    <property type="entry name" value="ANL_N_sf"/>
</dbReference>
<keyword evidence="2" id="KW-0436">Ligase</keyword>
<proteinExistence type="inferred from homology"/>
<dbReference type="Gene3D" id="3.30.300.30">
    <property type="match status" value="1"/>
</dbReference>
<feature type="domain" description="AMP-binding enzyme C-terminal" evidence="4">
    <location>
        <begin position="400"/>
        <end position="466"/>
    </location>
</feature>
<dbReference type="InterPro" id="IPR025110">
    <property type="entry name" value="AMP-bd_C"/>
</dbReference>
<dbReference type="SUPFAM" id="SSF56801">
    <property type="entry name" value="Acetyl-CoA synthetase-like"/>
    <property type="match status" value="1"/>
</dbReference>
<dbReference type="InterPro" id="IPR000873">
    <property type="entry name" value="AMP-dep_synth/lig_dom"/>
</dbReference>
<accession>A0A258HKG5</accession>
<comment type="caution">
    <text evidence="5">The sequence shown here is derived from an EMBL/GenBank/DDBJ whole genome shotgun (WGS) entry which is preliminary data.</text>
</comment>
<evidence type="ECO:0000256" key="2">
    <source>
        <dbReference type="ARBA" id="ARBA00022598"/>
    </source>
</evidence>
<gene>
    <name evidence="5" type="ORF">B7Y86_06225</name>
</gene>
<dbReference type="Pfam" id="PF13193">
    <property type="entry name" value="AMP-binding_C"/>
    <property type="match status" value="1"/>
</dbReference>
<organism evidence="5 6">
    <name type="scientific">Brevundimonas subvibrioides</name>
    <dbReference type="NCBI Taxonomy" id="74313"/>
    <lineage>
        <taxon>Bacteria</taxon>
        <taxon>Pseudomonadati</taxon>
        <taxon>Pseudomonadota</taxon>
        <taxon>Alphaproteobacteria</taxon>
        <taxon>Caulobacterales</taxon>
        <taxon>Caulobacteraceae</taxon>
        <taxon>Brevundimonas</taxon>
    </lineage>
</organism>